<dbReference type="AlphaFoldDB" id="A0A493SUQ7"/>
<dbReference type="InterPro" id="IPR007145">
    <property type="entry name" value="MAP65_Ase1_PRC1"/>
</dbReference>
<dbReference type="Gene3D" id="1.20.58.1520">
    <property type="match status" value="1"/>
</dbReference>
<name>A0A493SUQ7_ANAPP</name>
<dbReference type="GO" id="GO:1990023">
    <property type="term" value="C:mitotic spindle midzone"/>
    <property type="evidence" value="ECO:0007669"/>
    <property type="project" value="TreeGrafter"/>
</dbReference>
<evidence type="ECO:0000256" key="1">
    <source>
        <dbReference type="SAM" id="Coils"/>
    </source>
</evidence>
<accession>A0A493SUQ7</accession>
<dbReference type="Ensembl" id="ENSAPLT00000023057.1">
    <property type="protein sequence ID" value="ENSAPLP00000017220.1"/>
    <property type="gene ID" value="ENSAPLG00000003869.2"/>
</dbReference>
<keyword evidence="4" id="KW-1185">Reference proteome</keyword>
<evidence type="ECO:0000313" key="4">
    <source>
        <dbReference type="Proteomes" id="UP000016666"/>
    </source>
</evidence>
<feature type="compositionally biased region" description="Low complexity" evidence="2">
    <location>
        <begin position="590"/>
        <end position="601"/>
    </location>
</feature>
<reference evidence="3" key="3">
    <citation type="submission" date="2025-09" db="UniProtKB">
        <authorList>
            <consortium name="Ensembl"/>
        </authorList>
    </citation>
    <scope>IDENTIFICATION</scope>
</reference>
<evidence type="ECO:0000256" key="2">
    <source>
        <dbReference type="SAM" id="MobiDB-lite"/>
    </source>
</evidence>
<protein>
    <submittedName>
        <fullName evidence="3">VPS33B late endosome and lysosome associated</fullName>
    </submittedName>
</protein>
<gene>
    <name evidence="3" type="primary">VPS33B</name>
</gene>
<feature type="region of interest" description="Disordered" evidence="2">
    <location>
        <begin position="587"/>
        <end position="633"/>
    </location>
</feature>
<organism evidence="3 4">
    <name type="scientific">Anas platyrhynchos platyrhynchos</name>
    <name type="common">Northern mallard</name>
    <dbReference type="NCBI Taxonomy" id="8840"/>
    <lineage>
        <taxon>Eukaryota</taxon>
        <taxon>Metazoa</taxon>
        <taxon>Chordata</taxon>
        <taxon>Craniata</taxon>
        <taxon>Vertebrata</taxon>
        <taxon>Euteleostomi</taxon>
        <taxon>Archelosauria</taxon>
        <taxon>Archosauria</taxon>
        <taxon>Dinosauria</taxon>
        <taxon>Saurischia</taxon>
        <taxon>Theropoda</taxon>
        <taxon>Coelurosauria</taxon>
        <taxon>Aves</taxon>
        <taxon>Neognathae</taxon>
        <taxon>Galloanserae</taxon>
        <taxon>Anseriformes</taxon>
        <taxon>Anatidae</taxon>
        <taxon>Anatinae</taxon>
        <taxon>Anas</taxon>
    </lineage>
</organism>
<dbReference type="Proteomes" id="UP000016666">
    <property type="component" value="Chromosome 11"/>
</dbReference>
<dbReference type="GO" id="GO:0051256">
    <property type="term" value="P:mitotic spindle midzone assembly"/>
    <property type="evidence" value="ECO:0007669"/>
    <property type="project" value="TreeGrafter"/>
</dbReference>
<feature type="coiled-coil region" evidence="1">
    <location>
        <begin position="385"/>
        <end position="416"/>
    </location>
</feature>
<proteinExistence type="predicted"/>
<dbReference type="PANTHER" id="PTHR19321:SF1">
    <property type="entry name" value="PROTEIN REGULATOR OF CYTOKINESIS 1"/>
    <property type="match status" value="1"/>
</dbReference>
<keyword evidence="1" id="KW-0175">Coiled coil</keyword>
<dbReference type="GO" id="GO:0005737">
    <property type="term" value="C:cytoplasm"/>
    <property type="evidence" value="ECO:0007669"/>
    <property type="project" value="TreeGrafter"/>
</dbReference>
<sequence length="633" mass="72889">MRKSEVLAAEAVSCLNRALAALRDIWEEIGIPEEQRLERTDVVKKHIKSLLDMMVAEEESLKERLLKSIALCRKELDALCRELRLDPFEAEEESTILQMEKDLRTRVQVMLKQKRDRQQELKALQEQDRDLCDILCVSPFGIDSNAVPSLEELDRYRRHLASLSAEKERRREEFVSIKRQVILCMEELDHTPDTSFEREVVCEDEEAFCLSTDNIAALQNLLQQLEARRSLNEAMCMELRSRITALWDRLQVPAEERESFAVHMTGSRAKTRKALQLEVDRLEELKLQNMKSVIQAIRVELAEYWDKCFYSQEQREGFSPYYDEDYTETLLQLHDAEVGRMKNYYETHKELFEAVQKWEENWKLFLELERKTTDPNRFANRGGSLLKEEKQRAKLQKMLSKLQEELESRVQAWEQEHEDAFLVKGQQFMEYVAEQWQLYRMEKEKEKQERHLKKSRQIEAEMMYGSTPRTPIKRRVLTPHTPGKVRKVNCPRQAEGLAGTLLALRCWHDTVCVVVRAPPLGSVSQRCQKGSGVLQQGKGCRNGAGLWPLLSVGAVGLVGVPRSWKALCGWCFHSAFPGVAQPRLPPPSPGALLSPSSMALPSPAPPPTALFARPSGQLSTTHRPLGCRPPEGR</sequence>
<dbReference type="GeneTree" id="ENSGT00940000156813"/>
<evidence type="ECO:0000313" key="3">
    <source>
        <dbReference type="Ensembl" id="ENSAPLP00000017220.1"/>
    </source>
</evidence>
<dbReference type="PANTHER" id="PTHR19321">
    <property type="entry name" value="PROTEIN REGULATOR OF CYTOKINESIS 1 PRC1-RELATED"/>
    <property type="match status" value="1"/>
</dbReference>
<reference evidence="3" key="2">
    <citation type="submission" date="2025-08" db="UniProtKB">
        <authorList>
            <consortium name="Ensembl"/>
        </authorList>
    </citation>
    <scope>IDENTIFICATION</scope>
</reference>
<reference evidence="3 4" key="1">
    <citation type="submission" date="2017-10" db="EMBL/GenBank/DDBJ databases">
        <title>A new Pekin duck reference genome.</title>
        <authorList>
            <person name="Hou Z.-C."/>
            <person name="Zhou Z.-K."/>
            <person name="Zhu F."/>
            <person name="Hou S.-S."/>
        </authorList>
    </citation>
    <scope>NUCLEOTIDE SEQUENCE [LARGE SCALE GENOMIC DNA]</scope>
</reference>
<dbReference type="Pfam" id="PF03999">
    <property type="entry name" value="MAP65_ASE1"/>
    <property type="match status" value="1"/>
</dbReference>
<dbReference type="GO" id="GO:0008017">
    <property type="term" value="F:microtubule binding"/>
    <property type="evidence" value="ECO:0007669"/>
    <property type="project" value="InterPro"/>
</dbReference>